<dbReference type="Pfam" id="PF04263">
    <property type="entry name" value="TPK_catalytic"/>
    <property type="match status" value="1"/>
</dbReference>
<evidence type="ECO:0000256" key="2">
    <source>
        <dbReference type="ARBA" id="ARBA00022741"/>
    </source>
</evidence>
<reference evidence="6" key="1">
    <citation type="journal article" date="2021" name="Open Biol.">
        <title>Shared evolutionary footprints suggest mitochondrial oxidative damage underlies multiple complex I losses in fungi.</title>
        <authorList>
            <person name="Schikora-Tamarit M.A."/>
            <person name="Marcet-Houben M."/>
            <person name="Nosek J."/>
            <person name="Gabaldon T."/>
        </authorList>
    </citation>
    <scope>NUCLEOTIDE SEQUENCE</scope>
    <source>
        <strain evidence="6">CBS6075</strain>
    </source>
</reference>
<dbReference type="SMART" id="SM00983">
    <property type="entry name" value="TPK_B1_binding"/>
    <property type="match status" value="1"/>
</dbReference>
<dbReference type="AlphaFoldDB" id="A0A9P8NYQ5"/>
<dbReference type="CDD" id="cd07995">
    <property type="entry name" value="TPK"/>
    <property type="match status" value="1"/>
</dbReference>
<evidence type="ECO:0000256" key="4">
    <source>
        <dbReference type="ARBA" id="ARBA00022840"/>
    </source>
</evidence>
<dbReference type="GO" id="GO:0004788">
    <property type="term" value="F:thiamine diphosphokinase activity"/>
    <property type="evidence" value="ECO:0007669"/>
    <property type="project" value="InterPro"/>
</dbReference>
<comment type="caution">
    <text evidence="6">The sequence shown here is derived from an EMBL/GenBank/DDBJ whole genome shotgun (WGS) entry which is preliminary data.</text>
</comment>
<dbReference type="Gene3D" id="3.40.50.10240">
    <property type="entry name" value="Thiamin pyrophosphokinase, catalytic domain"/>
    <property type="match status" value="1"/>
</dbReference>
<dbReference type="InterPro" id="IPR007371">
    <property type="entry name" value="TPK_catalytic"/>
</dbReference>
<dbReference type="EMBL" id="JAEUBE010000439">
    <property type="protein sequence ID" value="KAH3661662.1"/>
    <property type="molecule type" value="Genomic_DNA"/>
</dbReference>
<dbReference type="OrthoDB" id="25149at2759"/>
<dbReference type="InterPro" id="IPR006282">
    <property type="entry name" value="Thi_PPkinase"/>
</dbReference>
<dbReference type="Proteomes" id="UP000769157">
    <property type="component" value="Unassembled WGS sequence"/>
</dbReference>
<dbReference type="Gene3D" id="2.60.120.320">
    <property type="entry name" value="Thiamin pyrophosphokinase, thiamin-binding domain"/>
    <property type="match status" value="1"/>
</dbReference>
<feature type="domain" description="Thiamin pyrophosphokinase thiamin-binding" evidence="5">
    <location>
        <begin position="391"/>
        <end position="462"/>
    </location>
</feature>
<evidence type="ECO:0000256" key="3">
    <source>
        <dbReference type="ARBA" id="ARBA00022777"/>
    </source>
</evidence>
<evidence type="ECO:0000256" key="1">
    <source>
        <dbReference type="ARBA" id="ARBA00022679"/>
    </source>
</evidence>
<dbReference type="GO" id="GO:0030975">
    <property type="term" value="F:thiamine binding"/>
    <property type="evidence" value="ECO:0007669"/>
    <property type="project" value="InterPro"/>
</dbReference>
<dbReference type="InterPro" id="IPR036371">
    <property type="entry name" value="TPK_B1-bd_sf"/>
</dbReference>
<accession>A0A9P8NYQ5</accession>
<dbReference type="SUPFAM" id="SSF63999">
    <property type="entry name" value="Thiamin pyrophosphokinase, catalytic domain"/>
    <property type="match status" value="1"/>
</dbReference>
<keyword evidence="4" id="KW-0067">ATP-binding</keyword>
<protein>
    <recommendedName>
        <fullName evidence="5">Thiamin pyrophosphokinase thiamin-binding domain-containing protein</fullName>
    </recommendedName>
</protein>
<dbReference type="SUPFAM" id="SSF63862">
    <property type="entry name" value="Thiamin pyrophosphokinase, substrate-binding domain"/>
    <property type="match status" value="1"/>
</dbReference>
<dbReference type="GO" id="GO:0009229">
    <property type="term" value="P:thiamine diphosphate biosynthetic process"/>
    <property type="evidence" value="ECO:0007669"/>
    <property type="project" value="InterPro"/>
</dbReference>
<keyword evidence="7" id="KW-1185">Reference proteome</keyword>
<dbReference type="Pfam" id="PF04265">
    <property type="entry name" value="TPK_B1_binding"/>
    <property type="match status" value="1"/>
</dbReference>
<dbReference type="PANTHER" id="PTHR13622">
    <property type="entry name" value="THIAMIN PYROPHOSPHOKINASE"/>
    <property type="match status" value="1"/>
</dbReference>
<dbReference type="InterPro" id="IPR036759">
    <property type="entry name" value="TPK_catalytic_sf"/>
</dbReference>
<keyword evidence="1" id="KW-0808">Transferase</keyword>
<dbReference type="InterPro" id="IPR007373">
    <property type="entry name" value="Thiamin_PyroPKinase_B1-bd"/>
</dbReference>
<dbReference type="GeneID" id="70238476"/>
<dbReference type="PANTHER" id="PTHR13622:SF8">
    <property type="entry name" value="THIAMIN PYROPHOSPHOKINASE 1"/>
    <property type="match status" value="1"/>
</dbReference>
<keyword evidence="2" id="KW-0547">Nucleotide-binding</keyword>
<reference evidence="6" key="2">
    <citation type="submission" date="2021-01" db="EMBL/GenBank/DDBJ databases">
        <authorList>
            <person name="Schikora-Tamarit M.A."/>
        </authorList>
    </citation>
    <scope>NUCLEOTIDE SEQUENCE</scope>
    <source>
        <strain evidence="6">CBS6075</strain>
    </source>
</reference>
<evidence type="ECO:0000313" key="6">
    <source>
        <dbReference type="EMBL" id="KAH3661662.1"/>
    </source>
</evidence>
<dbReference type="GO" id="GO:0006772">
    <property type="term" value="P:thiamine metabolic process"/>
    <property type="evidence" value="ECO:0007669"/>
    <property type="project" value="InterPro"/>
</dbReference>
<name>A0A9P8NYQ5_9ASCO</name>
<dbReference type="RefSeq" id="XP_046058775.1">
    <property type="nucleotide sequence ID" value="XM_046207806.1"/>
</dbReference>
<evidence type="ECO:0000313" key="7">
    <source>
        <dbReference type="Proteomes" id="UP000769157"/>
    </source>
</evidence>
<evidence type="ECO:0000259" key="5">
    <source>
        <dbReference type="SMART" id="SM00983"/>
    </source>
</evidence>
<dbReference type="NCBIfam" id="TIGR01378">
    <property type="entry name" value="thi_PPkinase"/>
    <property type="match status" value="1"/>
</dbReference>
<dbReference type="GO" id="GO:0016301">
    <property type="term" value="F:kinase activity"/>
    <property type="evidence" value="ECO:0007669"/>
    <property type="project" value="UniProtKB-KW"/>
</dbReference>
<sequence length="468" mass="51636">MAVFLRRCSNRAAEKFVFGNLATSARGTLITSCESALFVVFMLANASSSSPTAAESSSSIVESRISFKNASSNLTGLIRHPRSFTRKSVVTWCSFGSDLVINSITPGWTSMNTDTWNGSTLGSLSDDLLLLLGWSKYPNRRRSAPSVSHTRAPPRLQNISLIKIVFSVVMGPKAPALNHVVENPDTIRMGAATGSATIRPLAFGDGSEECVLIILNQEIRLPVEEFNKLWRSSRLVVCADGGANRLFKYAQKHGLDPKELVPDYIIGDLDSIDPDVAAYYVSNGTRMKKQASQYFWDLDKSVTLCYFALFCPDFNLDDYDDHDGLSTQKTTIKNDLEQNVLVYLLGSIGGRFDQTLQTTAQLLKYHTTIPNFRFIMRNNEYDEYILFVPAGQTFVALPQREKTPSGRLQIVGLLPLYGPVRLSTKGLKWDVTDWESSMAGSISSSNAQVGDTGFFIDSSGPLLINIEI</sequence>
<keyword evidence="3" id="KW-0418">Kinase</keyword>
<gene>
    <name evidence="6" type="ORF">OGAPHI_006512</name>
</gene>
<dbReference type="GO" id="GO:0005524">
    <property type="term" value="F:ATP binding"/>
    <property type="evidence" value="ECO:0007669"/>
    <property type="project" value="UniProtKB-KW"/>
</dbReference>
<organism evidence="6 7">
    <name type="scientific">Ogataea philodendri</name>
    <dbReference type="NCBI Taxonomy" id="1378263"/>
    <lineage>
        <taxon>Eukaryota</taxon>
        <taxon>Fungi</taxon>
        <taxon>Dikarya</taxon>
        <taxon>Ascomycota</taxon>
        <taxon>Saccharomycotina</taxon>
        <taxon>Pichiomycetes</taxon>
        <taxon>Pichiales</taxon>
        <taxon>Pichiaceae</taxon>
        <taxon>Ogataea</taxon>
    </lineage>
</organism>
<proteinExistence type="predicted"/>